<evidence type="ECO:0000256" key="6">
    <source>
        <dbReference type="ARBA" id="ARBA00022833"/>
    </source>
</evidence>
<dbReference type="PANTHER" id="PTHR13763">
    <property type="entry name" value="BREAST CANCER TYPE 1 SUSCEPTIBILITY PROTEIN BRCA1"/>
    <property type="match status" value="1"/>
</dbReference>
<dbReference type="CDD" id="cd17734">
    <property type="entry name" value="BRCT_Bard1_rpt1"/>
    <property type="match status" value="1"/>
</dbReference>
<evidence type="ECO:0008006" key="15">
    <source>
        <dbReference type="Google" id="ProtNLM"/>
    </source>
</evidence>
<protein>
    <recommendedName>
        <fullName evidence="15">PHD-type domain-containing protein</fullName>
    </recommendedName>
</protein>
<evidence type="ECO:0000256" key="4">
    <source>
        <dbReference type="ARBA" id="ARBA00022763"/>
    </source>
</evidence>
<feature type="region of interest" description="Disordered" evidence="9">
    <location>
        <begin position="111"/>
        <end position="151"/>
    </location>
</feature>
<dbReference type="InterPro" id="IPR013083">
    <property type="entry name" value="Znf_RING/FYVE/PHD"/>
</dbReference>
<dbReference type="CDD" id="cd15571">
    <property type="entry name" value="ePHD"/>
    <property type="match status" value="1"/>
</dbReference>
<dbReference type="SMART" id="SM00292">
    <property type="entry name" value="BRCT"/>
    <property type="match status" value="2"/>
</dbReference>
<dbReference type="GO" id="GO:0004842">
    <property type="term" value="F:ubiquitin-protein transferase activity"/>
    <property type="evidence" value="ECO:0000318"/>
    <property type="project" value="GO_Central"/>
</dbReference>
<dbReference type="GO" id="GO:0070531">
    <property type="term" value="C:BRCA1-A complex"/>
    <property type="evidence" value="ECO:0000318"/>
    <property type="project" value="GO_Central"/>
</dbReference>
<evidence type="ECO:0000256" key="8">
    <source>
        <dbReference type="ARBA" id="ARBA00023242"/>
    </source>
</evidence>
<gene>
    <name evidence="13" type="primary">LOC100835205</name>
    <name evidence="12" type="ORF">BRADI_2g21960v3</name>
</gene>
<keyword evidence="6" id="KW-0862">Zinc</keyword>
<evidence type="ECO:0000256" key="7">
    <source>
        <dbReference type="ARBA" id="ARBA00023204"/>
    </source>
</evidence>
<dbReference type="Pfam" id="PF13771">
    <property type="entry name" value="zf-HC5HC2H"/>
    <property type="match status" value="1"/>
</dbReference>
<evidence type="ECO:0000313" key="12">
    <source>
        <dbReference type="EMBL" id="PNT71034.1"/>
    </source>
</evidence>
<organism evidence="12">
    <name type="scientific">Brachypodium distachyon</name>
    <name type="common">Purple false brome</name>
    <name type="synonym">Trachynia distachya</name>
    <dbReference type="NCBI Taxonomy" id="15368"/>
    <lineage>
        <taxon>Eukaryota</taxon>
        <taxon>Viridiplantae</taxon>
        <taxon>Streptophyta</taxon>
        <taxon>Embryophyta</taxon>
        <taxon>Tracheophyta</taxon>
        <taxon>Spermatophyta</taxon>
        <taxon>Magnoliopsida</taxon>
        <taxon>Liliopsida</taxon>
        <taxon>Poales</taxon>
        <taxon>Poaceae</taxon>
        <taxon>BOP clade</taxon>
        <taxon>Pooideae</taxon>
        <taxon>Stipodae</taxon>
        <taxon>Brachypodieae</taxon>
        <taxon>Brachypodium</taxon>
    </lineage>
</organism>
<keyword evidence="7" id="KW-0234">DNA repair</keyword>
<dbReference type="InterPro" id="IPR034732">
    <property type="entry name" value="EPHD"/>
</dbReference>
<dbReference type="PANTHER" id="PTHR13763:SF6">
    <property type="entry name" value="OS05G0486600 PROTEIN"/>
    <property type="match status" value="1"/>
</dbReference>
<evidence type="ECO:0000313" key="13">
    <source>
        <dbReference type="EnsemblPlants" id="PNT71034"/>
    </source>
</evidence>
<evidence type="ECO:0000313" key="14">
    <source>
        <dbReference type="Proteomes" id="UP000008810"/>
    </source>
</evidence>
<dbReference type="Gene3D" id="3.40.50.10190">
    <property type="entry name" value="BRCT domain"/>
    <property type="match status" value="2"/>
</dbReference>
<reference evidence="13" key="3">
    <citation type="submission" date="2018-08" db="UniProtKB">
        <authorList>
            <consortium name="EnsemblPlants"/>
        </authorList>
    </citation>
    <scope>IDENTIFICATION</scope>
    <source>
        <strain evidence="13">cv. Bd21</strain>
    </source>
</reference>
<name>A0A2K2D9S7_BRADI</name>
<feature type="domain" description="PHD-type" evidence="11">
    <location>
        <begin position="165"/>
        <end position="285"/>
    </location>
</feature>
<evidence type="ECO:0000256" key="1">
    <source>
        <dbReference type="ARBA" id="ARBA00004123"/>
    </source>
</evidence>
<dbReference type="Pfam" id="PF00533">
    <property type="entry name" value="BRCT"/>
    <property type="match status" value="1"/>
</dbReference>
<dbReference type="Gramene" id="PNT71034">
    <property type="protein sequence ID" value="PNT71034"/>
    <property type="gene ID" value="BRADI_2g21960v3"/>
</dbReference>
<evidence type="ECO:0000259" key="10">
    <source>
        <dbReference type="PROSITE" id="PS50172"/>
    </source>
</evidence>
<dbReference type="PROSITE" id="PS51805">
    <property type="entry name" value="EPHD"/>
    <property type="match status" value="1"/>
</dbReference>
<dbReference type="Gene3D" id="3.30.40.10">
    <property type="entry name" value="Zinc/RING finger domain, C3HC4 (zinc finger)"/>
    <property type="match status" value="1"/>
</dbReference>
<keyword evidence="5" id="KW-0863">Zinc-finger</keyword>
<feature type="domain" description="BRCT" evidence="10">
    <location>
        <begin position="375"/>
        <end position="447"/>
    </location>
</feature>
<dbReference type="OrthoDB" id="6105938at2759"/>
<proteinExistence type="predicted"/>
<dbReference type="GO" id="GO:0008270">
    <property type="term" value="F:zinc ion binding"/>
    <property type="evidence" value="ECO:0007669"/>
    <property type="project" value="UniProtKB-KW"/>
</dbReference>
<dbReference type="EMBL" id="CM000881">
    <property type="protein sequence ID" value="PNT71034.1"/>
    <property type="molecule type" value="Genomic_DNA"/>
</dbReference>
<accession>A0A2K2D9S7</accession>
<comment type="subcellular location">
    <subcellularLocation>
        <location evidence="1">Nucleus</location>
    </subcellularLocation>
</comment>
<dbReference type="AlphaFoldDB" id="A0A2K2D9S7"/>
<dbReference type="GO" id="GO:0031436">
    <property type="term" value="C:BRCA1-BARD1 complex"/>
    <property type="evidence" value="ECO:0000318"/>
    <property type="project" value="GO_Central"/>
</dbReference>
<dbReference type="GO" id="GO:0045944">
    <property type="term" value="P:positive regulation of transcription by RNA polymerase II"/>
    <property type="evidence" value="ECO:0000318"/>
    <property type="project" value="GO_Central"/>
</dbReference>
<reference evidence="12" key="2">
    <citation type="submission" date="2017-06" db="EMBL/GenBank/DDBJ databases">
        <title>WGS assembly of Brachypodium distachyon.</title>
        <authorList>
            <consortium name="The International Brachypodium Initiative"/>
            <person name="Lucas S."/>
            <person name="Harmon-Smith M."/>
            <person name="Lail K."/>
            <person name="Tice H."/>
            <person name="Grimwood J."/>
            <person name="Bruce D."/>
            <person name="Barry K."/>
            <person name="Shu S."/>
            <person name="Lindquist E."/>
            <person name="Wang M."/>
            <person name="Pitluck S."/>
            <person name="Vogel J.P."/>
            <person name="Garvin D.F."/>
            <person name="Mockler T.C."/>
            <person name="Schmutz J."/>
            <person name="Rokhsar D."/>
            <person name="Bevan M.W."/>
        </authorList>
    </citation>
    <scope>NUCLEOTIDE SEQUENCE</scope>
    <source>
        <strain evidence="12">Bd21</strain>
    </source>
</reference>
<evidence type="ECO:0000256" key="9">
    <source>
        <dbReference type="SAM" id="MobiDB-lite"/>
    </source>
</evidence>
<dbReference type="InterPro" id="IPR001357">
    <property type="entry name" value="BRCT_dom"/>
</dbReference>
<dbReference type="SUPFAM" id="SSF52113">
    <property type="entry name" value="BRCT domain"/>
    <property type="match status" value="1"/>
</dbReference>
<evidence type="ECO:0000259" key="11">
    <source>
        <dbReference type="PROSITE" id="PS51805"/>
    </source>
</evidence>
<dbReference type="STRING" id="15368.A0A2K2D9S7"/>
<reference evidence="12 13" key="1">
    <citation type="journal article" date="2010" name="Nature">
        <title>Genome sequencing and analysis of the model grass Brachypodium distachyon.</title>
        <authorList>
            <consortium name="International Brachypodium Initiative"/>
        </authorList>
    </citation>
    <scope>NUCLEOTIDE SEQUENCE [LARGE SCALE GENOMIC DNA]</scope>
    <source>
        <strain evidence="12 13">Bd21</strain>
    </source>
</reference>
<keyword evidence="2" id="KW-0479">Metal-binding</keyword>
<dbReference type="InterPro" id="IPR036420">
    <property type="entry name" value="BRCT_dom_sf"/>
</dbReference>
<dbReference type="PROSITE" id="PS50172">
    <property type="entry name" value="BRCT"/>
    <property type="match status" value="1"/>
</dbReference>
<keyword evidence="4" id="KW-0227">DNA damage</keyword>
<feature type="compositionally biased region" description="Basic residues" evidence="9">
    <location>
        <begin position="119"/>
        <end position="128"/>
    </location>
</feature>
<keyword evidence="14" id="KW-1185">Reference proteome</keyword>
<keyword evidence="3" id="KW-0677">Repeat</keyword>
<evidence type="ECO:0000256" key="3">
    <source>
        <dbReference type="ARBA" id="ARBA00022737"/>
    </source>
</evidence>
<dbReference type="Proteomes" id="UP000008810">
    <property type="component" value="Chromosome 2"/>
</dbReference>
<evidence type="ECO:0000256" key="5">
    <source>
        <dbReference type="ARBA" id="ARBA00022771"/>
    </source>
</evidence>
<sequence length="617" mass="68389">MEPAIMKLSESEHRLRPGSARALLRRPLSQISETCRNGNFASASMRANFGCEIFEGFSALSVVRSTAVCILVVSRGYATRNGTKSATDSSMVNMETETGVGNVEVVQQIQMQDEASTRRSSRPPKSRLVKYSCTESKGSGKSGALGDNEDATGSRIMQSPINLFIDECVFCHSFRKSEFHGPMVQYLKGRVVSSNKGNPTNAIYVHEKCIKWAPRVRFNGDTVLNMKKEIRRASGLKCSRCSLPGAALGCCIDKCAKTYHVPCALMIPECRWDPDNRNVWCPDHASSEALPCDAMPILESDISSSDHHNQELDIQGTSVIHNREDDQVDQLNTSSSSLPQRQFSNKDGISAGYHREEKEINKPSTLRSCPSDQWVLLGAVLSESEKDSLKEFASLTNATVVDKWEKNVTHVIVGRYGDAECRRSYEVLMAILSGKWVVKAGWIEDCLGELILGQETCLSVQIPVSEISYEVKFLYGSRTSIDGPTKGRARAAEEGPKLFAGLYFCLSAYLDSQDRENIQDLIAAADGQVLEGSNYVHLSRKDLDRNSVKLYFIYNGESPKKFTSSFLLDLQKEMEECIQYRDSGAQVISNLMLFDAIASYNTQILEPADHLASDMSE</sequence>
<dbReference type="InterPro" id="IPR031099">
    <property type="entry name" value="BRCA1-associated"/>
</dbReference>
<dbReference type="EnsemblPlants" id="PNT71034">
    <property type="protein sequence ID" value="PNT71034"/>
    <property type="gene ID" value="BRADI_2g21960v3"/>
</dbReference>
<dbReference type="ExpressionAtlas" id="A0A2K2D9S7">
    <property type="expression patterns" value="baseline"/>
</dbReference>
<evidence type="ECO:0000256" key="2">
    <source>
        <dbReference type="ARBA" id="ARBA00022723"/>
    </source>
</evidence>
<keyword evidence="8" id="KW-0539">Nucleus</keyword>
<dbReference type="GO" id="GO:0000724">
    <property type="term" value="P:double-strand break repair via homologous recombination"/>
    <property type="evidence" value="ECO:0000318"/>
    <property type="project" value="GO_Central"/>
</dbReference>